<evidence type="ECO:0008006" key="4">
    <source>
        <dbReference type="Google" id="ProtNLM"/>
    </source>
</evidence>
<protein>
    <recommendedName>
        <fullName evidence="4">DUF3617 domain-containing protein</fullName>
    </recommendedName>
</protein>
<evidence type="ECO:0000256" key="1">
    <source>
        <dbReference type="SAM" id="Coils"/>
    </source>
</evidence>
<comment type="caution">
    <text evidence="2">The sequence shown here is derived from an EMBL/GenBank/DDBJ whole genome shotgun (WGS) entry which is preliminary data.</text>
</comment>
<reference evidence="3" key="1">
    <citation type="journal article" date="2019" name="Int. J. Syst. Evol. Microbiol.">
        <title>The Global Catalogue of Microorganisms (GCM) 10K type strain sequencing project: providing services to taxonomists for standard genome sequencing and annotation.</title>
        <authorList>
            <consortium name="The Broad Institute Genomics Platform"/>
            <consortium name="The Broad Institute Genome Sequencing Center for Infectious Disease"/>
            <person name="Wu L."/>
            <person name="Ma J."/>
        </authorList>
    </citation>
    <scope>NUCLEOTIDE SEQUENCE [LARGE SCALE GENOMIC DNA]</scope>
    <source>
        <strain evidence="3">KCTC 52487</strain>
    </source>
</reference>
<feature type="coiled-coil region" evidence="1">
    <location>
        <begin position="40"/>
        <end position="67"/>
    </location>
</feature>
<organism evidence="2 3">
    <name type="scientific">Hyphobacterium vulgare</name>
    <dbReference type="NCBI Taxonomy" id="1736751"/>
    <lineage>
        <taxon>Bacteria</taxon>
        <taxon>Pseudomonadati</taxon>
        <taxon>Pseudomonadota</taxon>
        <taxon>Alphaproteobacteria</taxon>
        <taxon>Maricaulales</taxon>
        <taxon>Maricaulaceae</taxon>
        <taxon>Hyphobacterium</taxon>
    </lineage>
</organism>
<name>A0ABV6ZTX1_9PROT</name>
<proteinExistence type="predicted"/>
<evidence type="ECO:0000313" key="3">
    <source>
        <dbReference type="Proteomes" id="UP001595379"/>
    </source>
</evidence>
<dbReference type="PROSITE" id="PS51257">
    <property type="entry name" value="PROKAR_LIPOPROTEIN"/>
    <property type="match status" value="1"/>
</dbReference>
<keyword evidence="1" id="KW-0175">Coiled coil</keyword>
<evidence type="ECO:0000313" key="2">
    <source>
        <dbReference type="EMBL" id="MFC2924863.1"/>
    </source>
</evidence>
<keyword evidence="3" id="KW-1185">Reference proteome</keyword>
<accession>A0ABV6ZTX1</accession>
<dbReference type="Proteomes" id="UP001595379">
    <property type="component" value="Unassembled WGS sequence"/>
</dbReference>
<dbReference type="RefSeq" id="WP_343163432.1">
    <property type="nucleotide sequence ID" value="NZ_JBHRSV010000001.1"/>
</dbReference>
<sequence>MRKILMLTAAGLFAVACSESDMPSGEQMEADAEQAMDETGEALENAGDAIQEAAEDAEAEMDEMGEDMPVRDVNGRWGIAEMACREDNDMRDGVIVISRYTVDVGLDTCSIQSVDQTNGYTHFVTQCESGEGGDPYMQEFRFMADGDTLTWDNRDMAREETYVRCGDAG</sequence>
<dbReference type="EMBL" id="JBHRSV010000001">
    <property type="protein sequence ID" value="MFC2924863.1"/>
    <property type="molecule type" value="Genomic_DNA"/>
</dbReference>
<gene>
    <name evidence="2" type="ORF">ACFOOR_01950</name>
</gene>